<feature type="region of interest" description="Disordered" evidence="1">
    <location>
        <begin position="228"/>
        <end position="254"/>
    </location>
</feature>
<dbReference type="KEGG" id="phet:94288675"/>
<dbReference type="Proteomes" id="UP000674318">
    <property type="component" value="Chromosome 32"/>
</dbReference>
<feature type="compositionally biased region" description="Low complexity" evidence="1">
    <location>
        <begin position="503"/>
        <end position="514"/>
    </location>
</feature>
<feature type="region of interest" description="Disordered" evidence="1">
    <location>
        <begin position="61"/>
        <end position="144"/>
    </location>
</feature>
<name>A0A836H9S0_9TRYP</name>
<dbReference type="RefSeq" id="XP_067754755.1">
    <property type="nucleotide sequence ID" value="XM_067898598.1"/>
</dbReference>
<keyword evidence="3" id="KW-1185">Reference proteome</keyword>
<gene>
    <name evidence="2" type="ORF">JKF63_02573</name>
</gene>
<evidence type="ECO:0000313" key="2">
    <source>
        <dbReference type="EMBL" id="KAG5496272.1"/>
    </source>
</evidence>
<dbReference type="EMBL" id="JAFJZO010000032">
    <property type="protein sequence ID" value="KAG5496272.1"/>
    <property type="molecule type" value="Genomic_DNA"/>
</dbReference>
<reference evidence="2 3" key="1">
    <citation type="submission" date="2021-02" db="EMBL/GenBank/DDBJ databases">
        <title>Porcisia hertigi Genome sequencing and assembly.</title>
        <authorList>
            <person name="Almutairi H."/>
            <person name="Gatherer D."/>
        </authorList>
    </citation>
    <scope>NUCLEOTIDE SEQUENCE [LARGE SCALE GENOMIC DNA]</scope>
    <source>
        <strain evidence="2 3">C119</strain>
    </source>
</reference>
<feature type="region of interest" description="Disordered" evidence="1">
    <location>
        <begin position="465"/>
        <end position="519"/>
    </location>
</feature>
<accession>A0A836H9S0</accession>
<sequence length="872" mass="94627">MSMVQLHTHFVAARNYADVRAVIGLLKRPIDAKDFERDNGASYIPSVCGSTIHLGDPLNGLSYSTEPSSPKTKSSGFTANVDTAGTSFTHDASGTSKRPPAAVGDASAAAENEGATLSSIHRSLKSSTPNDSRSRLSRPASMTEVKRHRPKVLCIWDVDDTLVASGVSGVRQNSMFRDSELVALFRGAGDTARHLFLSQGSIDDIFEKPSGRMRCLRPFLERTAGFSGGACSKADDSSRSSSASRASRGGDKRKKFSLASAFRCGGGDQTKEQPFSVSSTCNGGGVPPQVTATNSSSNYHDLRHFAPGTVVVRLATVGDRSETVEDAAFLDDPNALPTCSRTFNGQVDDKAERVGRWLLLRPEVWGITLASMSMFFPPSPNTAYVNGKIYRKMDVVWSLAMSGEWDSVFFMDNNLSEVGVVRYGLQMSDLLDLRSQRRVHLLFQADYLLLAISAKLSALELQHGRDVTKPPDTAGLSSSLKTKRNGNSPAIHAQKAPAVTATSSSLSEKAPKSSNAEETCELTLSKSAVMSSCGSVGRTGSRRGGLFNSNALQGSPRVGRSCIRSPANNGVDDDVNIVRANGDDNALSHSDLTLTAVAQGPCESSSSGNSVDLDHMSLTLSSSSSNHVHIHGGDEGDHGTPAITSLDSIVRQLKPPRKDVALIVVNLHMSSEAYRQVLTAARTNDTGQRSMQRTGSGPYRFVGQPVFVGDRSCTDEQYEAVLKYFQEAENTLLQLIDEEMRINGFVNFTKSSRWMPSTRMVYAPFRVRPTCVPHMLNFYKSFFEDLEERLVAPLQRTGGTGASGMLQTEAQRQYYVLQRVLPFIDPYLTGDLGRILFDMYVTDGSIPRSLAEQLRKAIAKTRARLDPGHERR</sequence>
<dbReference type="GeneID" id="94288675"/>
<feature type="compositionally biased region" description="Polar residues" evidence="1">
    <location>
        <begin position="115"/>
        <end position="131"/>
    </location>
</feature>
<feature type="compositionally biased region" description="Low complexity" evidence="1">
    <location>
        <begin position="62"/>
        <end position="75"/>
    </location>
</feature>
<dbReference type="OrthoDB" id="272225at2759"/>
<feature type="compositionally biased region" description="Low complexity" evidence="1">
    <location>
        <begin position="101"/>
        <end position="110"/>
    </location>
</feature>
<comment type="caution">
    <text evidence="2">The sequence shown here is derived from an EMBL/GenBank/DDBJ whole genome shotgun (WGS) entry which is preliminary data.</text>
</comment>
<dbReference type="AlphaFoldDB" id="A0A836H9S0"/>
<organism evidence="2 3">
    <name type="scientific">Porcisia hertigi</name>
    <dbReference type="NCBI Taxonomy" id="2761500"/>
    <lineage>
        <taxon>Eukaryota</taxon>
        <taxon>Discoba</taxon>
        <taxon>Euglenozoa</taxon>
        <taxon>Kinetoplastea</taxon>
        <taxon>Metakinetoplastina</taxon>
        <taxon>Trypanosomatida</taxon>
        <taxon>Trypanosomatidae</taxon>
        <taxon>Leishmaniinae</taxon>
        <taxon>Porcisia</taxon>
    </lineage>
</organism>
<feature type="compositionally biased region" description="Polar residues" evidence="1">
    <location>
        <begin position="475"/>
        <end position="488"/>
    </location>
</feature>
<feature type="compositionally biased region" description="Polar residues" evidence="1">
    <location>
        <begin position="76"/>
        <end position="96"/>
    </location>
</feature>
<protein>
    <submittedName>
        <fullName evidence="2">Uncharacterized protein</fullName>
    </submittedName>
</protein>
<evidence type="ECO:0000256" key="1">
    <source>
        <dbReference type="SAM" id="MobiDB-lite"/>
    </source>
</evidence>
<evidence type="ECO:0000313" key="3">
    <source>
        <dbReference type="Proteomes" id="UP000674318"/>
    </source>
</evidence>
<proteinExistence type="predicted"/>